<evidence type="ECO:0000259" key="3">
    <source>
        <dbReference type="Pfam" id="PF14746"/>
    </source>
</evidence>
<dbReference type="Proteomes" id="UP000298663">
    <property type="component" value="Unassembled WGS sequence"/>
</dbReference>
<comment type="caution">
    <text evidence="4">The sequence shown here is derived from an EMBL/GenBank/DDBJ whole genome shotgun (WGS) entry which is preliminary data.</text>
</comment>
<dbReference type="InterPro" id="IPR028191">
    <property type="entry name" value="WASH-4_N"/>
</dbReference>
<dbReference type="PANTHER" id="PTHR31409:SF0">
    <property type="entry name" value="WASH COMPLEX SUBUNIT 4"/>
    <property type="match status" value="1"/>
</dbReference>
<dbReference type="InterPro" id="IPR028283">
    <property type="entry name" value="WASH-7_C"/>
</dbReference>
<evidence type="ECO:0000313" key="4">
    <source>
        <dbReference type="EMBL" id="TMS34906.1"/>
    </source>
</evidence>
<dbReference type="InterPro" id="IPR028282">
    <property type="entry name" value="WASH-7_central"/>
</dbReference>
<dbReference type="AlphaFoldDB" id="A0A4U8UPI1"/>
<name>A0A4U8UPI1_STECR</name>
<feature type="domain" description="WASH complex subunit 4 N-terminal" evidence="2">
    <location>
        <begin position="48"/>
        <end position="581"/>
    </location>
</feature>
<reference evidence="4 5" key="2">
    <citation type="journal article" date="2019" name="G3 (Bethesda)">
        <title>Hybrid Assembly of the Genome of the Entomopathogenic Nematode Steinernema carpocapsae Identifies the X-Chromosome.</title>
        <authorList>
            <person name="Serra L."/>
            <person name="Macchietto M."/>
            <person name="Macias-Munoz A."/>
            <person name="McGill C.J."/>
            <person name="Rodriguez I.M."/>
            <person name="Rodriguez B."/>
            <person name="Murad R."/>
            <person name="Mortazavi A."/>
        </authorList>
    </citation>
    <scope>NUCLEOTIDE SEQUENCE [LARGE SCALE GENOMIC DNA]</scope>
    <source>
        <strain evidence="4 5">ALL</strain>
    </source>
</reference>
<protein>
    <recommendedName>
        <fullName evidence="6">WASH complex subunit 4 N-terminal domain-containing protein</fullName>
    </recommendedName>
</protein>
<dbReference type="EMBL" id="AZBU02000001">
    <property type="protein sequence ID" value="TMS34906.1"/>
    <property type="molecule type" value="Genomic_DNA"/>
</dbReference>
<sequence length="1136" mass="130193">MEEPKEDRAIYTEQRKFAKMLERVREVVASDSKHPLDEEYYVLCVAGARDTADLFGLVNSGNDIVDKCIVALSTLNVEMEYLKEEAKEMYSGLLLYGENVDDSIQHHSSHVRTISKFLPFLQKLSLFISRVNEVCRNMLLQLLNFYRLDDSVISKPRSRSFLSIWNALGDGLSILVVIDEIVASHPLLLDHWNSYVKSIQMVHHNPKQFVDDSEKLKPFQSLVSNLDLQIMSLNVFKNCCEQFFEPNLNTNELFLDRFYKSLLEMFEQWDKSATVVAGRQSLMRICCLASLYQIIRRTLDKKLMKSLWGTYRKLPSFTIVGDIVWCPCEFLSKAVPGGESFIDKKSMASLTALRQSVFNHQLDSLIGDADALESEVEEWKVEMGERCFEHSGKHADASASLTQQFETIVKGSLLADRMMRVLKCILNGQASSKTKAALSKSNAAAIFKVFELIKMVEAVFLEHWSSILALSQQVCQMWSGDALRIIEAVKNSLSSCGGIVEQIRNATSNQDAKNIDVLSSLTVAQQVLAGNVSRNRIITAVVSLEMANYMRIFRWGDIQSINDCLRRIETAHKLGYLFSQVSTCAILYWHRSLCKVYFETMLIDSNGSPLGQNSVYFYRAINDACAVLKLAAHCSPDEMIAAYRKDIFSAYEATHLRKLCHLIENDLRLSIHSHLQLDDRTPQDPVNSRSSGLQELLRISKIRIGTDVLDGVRFVERYLEKTFYNLSAVALYDCHTYSRMRLLAAEKYGLILCDSRLPFQRIDQGLDIIFVMRNIQMFVANYNYNLNQQVCLLRTRQQQPILERPWVSNSIRTHGLGIMNTTVNFTYQFLKKRFFSFSQFLYDDHIKSQLLKDLRFYRENTENLGKMYPVKRAERFNMEIRKLGVSADDESFLDRFRVLVTQIGNALGYVRLLKSGAIEASEYAANLLLDGDSDEPMKLSSLLEEAGGSQTTCDAAIMFDGLSDSITRYFLNNNDYMQLLVEVFSSEFRNFDKFCHLRNFFMIVPPLTVNFIEHVLACKGRLGKRGTSGKNFTFTDDGFSMGIAYILILLDQFDHFTSLNWFDSVLKKCNEEREKVEKAYKEAVKDKTNESYSHSLALKLTRLDSYQQEFKLLTYTLHSARIFLHVESNDSSWEDF</sequence>
<keyword evidence="5" id="KW-1185">Reference proteome</keyword>
<dbReference type="GO" id="GO:0007032">
    <property type="term" value="P:endosome organization"/>
    <property type="evidence" value="ECO:0007669"/>
    <property type="project" value="TreeGrafter"/>
</dbReference>
<proteinExistence type="predicted"/>
<accession>A0A4U8UPI1</accession>
<reference evidence="4 5" key="1">
    <citation type="journal article" date="2015" name="Genome Biol.">
        <title>Comparative genomics of Steinernema reveals deeply conserved gene regulatory networks.</title>
        <authorList>
            <person name="Dillman A.R."/>
            <person name="Macchietto M."/>
            <person name="Porter C.F."/>
            <person name="Rogers A."/>
            <person name="Williams B."/>
            <person name="Antoshechkin I."/>
            <person name="Lee M.M."/>
            <person name="Goodwin Z."/>
            <person name="Lu X."/>
            <person name="Lewis E.E."/>
            <person name="Goodrich-Blair H."/>
            <person name="Stock S.P."/>
            <person name="Adams B.J."/>
            <person name="Sternberg P.W."/>
            <person name="Mortazavi A."/>
        </authorList>
    </citation>
    <scope>NUCLEOTIDE SEQUENCE [LARGE SCALE GENOMIC DNA]</scope>
    <source>
        <strain evidence="4 5">ALL</strain>
    </source>
</reference>
<dbReference type="Pfam" id="PF14745">
    <property type="entry name" value="WASH-4_N"/>
    <property type="match status" value="1"/>
</dbReference>
<dbReference type="GO" id="GO:0005768">
    <property type="term" value="C:endosome"/>
    <property type="evidence" value="ECO:0007669"/>
    <property type="project" value="TreeGrafter"/>
</dbReference>
<organism evidence="4 5">
    <name type="scientific">Steinernema carpocapsae</name>
    <name type="common">Entomopathogenic nematode</name>
    <dbReference type="NCBI Taxonomy" id="34508"/>
    <lineage>
        <taxon>Eukaryota</taxon>
        <taxon>Metazoa</taxon>
        <taxon>Ecdysozoa</taxon>
        <taxon>Nematoda</taxon>
        <taxon>Chromadorea</taxon>
        <taxon>Rhabditida</taxon>
        <taxon>Tylenchina</taxon>
        <taxon>Panagrolaimomorpha</taxon>
        <taxon>Strongyloidoidea</taxon>
        <taxon>Steinernematidae</taxon>
        <taxon>Steinernema</taxon>
    </lineage>
</organism>
<evidence type="ECO:0000259" key="2">
    <source>
        <dbReference type="Pfam" id="PF14745"/>
    </source>
</evidence>
<feature type="domain" description="WASH complex subunit 7 C-terminal" evidence="3">
    <location>
        <begin position="952"/>
        <end position="1124"/>
    </location>
</feature>
<dbReference type="InterPro" id="IPR027307">
    <property type="entry name" value="WASH7"/>
</dbReference>
<gene>
    <name evidence="4" type="ORF">L596_002405</name>
</gene>
<dbReference type="STRING" id="34508.A0A4U8UPI1"/>
<evidence type="ECO:0008006" key="6">
    <source>
        <dbReference type="Google" id="ProtNLM"/>
    </source>
</evidence>
<dbReference type="GO" id="GO:0071203">
    <property type="term" value="C:WASH complex"/>
    <property type="evidence" value="ECO:0007669"/>
    <property type="project" value="InterPro"/>
</dbReference>
<dbReference type="Pfam" id="PF14744">
    <property type="entry name" value="WASH-7_mid"/>
    <property type="match status" value="1"/>
</dbReference>
<dbReference type="PANTHER" id="PTHR31409">
    <property type="entry name" value="WASH COMPLEX SUBUNIT 4"/>
    <property type="match status" value="1"/>
</dbReference>
<evidence type="ECO:0000313" key="5">
    <source>
        <dbReference type="Proteomes" id="UP000298663"/>
    </source>
</evidence>
<dbReference type="Pfam" id="PF14746">
    <property type="entry name" value="WASH-7_C"/>
    <property type="match status" value="1"/>
</dbReference>
<feature type="domain" description="WASH complex subunit 7 central" evidence="1">
    <location>
        <begin position="587"/>
        <end position="928"/>
    </location>
</feature>
<dbReference type="OrthoDB" id="10261210at2759"/>
<evidence type="ECO:0000259" key="1">
    <source>
        <dbReference type="Pfam" id="PF14744"/>
    </source>
</evidence>
<dbReference type="GO" id="GO:0016197">
    <property type="term" value="P:endosomal transport"/>
    <property type="evidence" value="ECO:0007669"/>
    <property type="project" value="TreeGrafter"/>
</dbReference>